<evidence type="ECO:0000313" key="9">
    <source>
        <dbReference type="EMBL" id="KAL3231438.1"/>
    </source>
</evidence>
<sequence>MLEPKEKYKELLMEKLDDEYSRFKESIVGGTEFPYEETADKDYNNDDYDNDDDNDGDSDEDIGNIAFRDDGDDLDDEVTDDYSDFEFDEVSDIDGDAGFSDVYDDDDGESILSERYNSENRYHLVTRAVIVFCMIITVYLSFSYLFTSTYDSGNGSISGVGELSKAGSSLQRQINHLYSELNSREQRHVKELDKNVKVVISQFEKNIKRILPKNLKNLQGQIEALNEKVNRVLSSDRRSVLTLDNISGWQDQLLEQLNSSLPTEVPVVVNNSSTMLIIPEMHKYISDVLHQIVLTSEPYLGNRTLGYDLNDYIKEVLTNELQYVNKEYFIQELNRHLQLNKHEILQEVMSKVEESNSKSSGKPVEQYSTIILKNMVRDIYNSNQYRWEDDLDFSTAAQGARLVKHLTSSTFNYKNGNVVTPLELLTDSSISRGSTYWQCNKPAGCSWTIRFNEAIYLTRLSYLHGRFTKNLHMMTSAPKLVSVYVKLANSNAPGMHNRLRETSKANGNKQVTFSQDSSYILVSTYKYDLMDKRIRQNFPLPAWFIQLKPLIKSISFVADENYGNKEYTSLRKFIVNGVTNADLSIIENNEYPIIKTFIPVFSEHITSAQIIHNHAAKVQDIPSFGQDELDI</sequence>
<evidence type="ECO:0000256" key="1">
    <source>
        <dbReference type="ARBA" id="ARBA00004370"/>
    </source>
</evidence>
<evidence type="ECO:0000256" key="2">
    <source>
        <dbReference type="ARBA" id="ARBA00022692"/>
    </source>
</evidence>
<reference evidence="9 10" key="1">
    <citation type="submission" date="2024-05" db="EMBL/GenBank/DDBJ databases">
        <title>Long read based assembly of the Candida bracarensis genome reveals expanded adhesin content.</title>
        <authorList>
            <person name="Marcet-Houben M."/>
            <person name="Ksiezopolska E."/>
            <person name="Gabaldon T."/>
        </authorList>
    </citation>
    <scope>NUCLEOTIDE SEQUENCE [LARGE SCALE GENOMIC DNA]</scope>
    <source>
        <strain evidence="9 10">CBM6</strain>
    </source>
</reference>
<name>A0ABR4NSN5_9SACH</name>
<dbReference type="PANTHER" id="PTHR12911:SF8">
    <property type="entry name" value="KLAROID PROTEIN-RELATED"/>
    <property type="match status" value="1"/>
</dbReference>
<feature type="transmembrane region" description="Helical" evidence="7">
    <location>
        <begin position="124"/>
        <end position="146"/>
    </location>
</feature>
<feature type="compositionally biased region" description="Acidic residues" evidence="6">
    <location>
        <begin position="45"/>
        <end position="62"/>
    </location>
</feature>
<feature type="coiled-coil region" evidence="5">
    <location>
        <begin position="208"/>
        <end position="235"/>
    </location>
</feature>
<organism evidence="9 10">
    <name type="scientific">Nakaseomyces bracarensis</name>
    <dbReference type="NCBI Taxonomy" id="273131"/>
    <lineage>
        <taxon>Eukaryota</taxon>
        <taxon>Fungi</taxon>
        <taxon>Dikarya</taxon>
        <taxon>Ascomycota</taxon>
        <taxon>Saccharomycotina</taxon>
        <taxon>Saccharomycetes</taxon>
        <taxon>Saccharomycetales</taxon>
        <taxon>Saccharomycetaceae</taxon>
        <taxon>Nakaseomyces</taxon>
    </lineage>
</organism>
<keyword evidence="10" id="KW-1185">Reference proteome</keyword>
<evidence type="ECO:0000313" key="10">
    <source>
        <dbReference type="Proteomes" id="UP001623330"/>
    </source>
</evidence>
<gene>
    <name evidence="9" type="ORF">RNJ44_00473</name>
</gene>
<keyword evidence="2 7" id="KW-0812">Transmembrane</keyword>
<keyword evidence="3 7" id="KW-1133">Transmembrane helix</keyword>
<dbReference type="Proteomes" id="UP001623330">
    <property type="component" value="Unassembled WGS sequence"/>
</dbReference>
<evidence type="ECO:0000256" key="5">
    <source>
        <dbReference type="SAM" id="Coils"/>
    </source>
</evidence>
<dbReference type="PANTHER" id="PTHR12911">
    <property type="entry name" value="SAD1/UNC-84-LIKE PROTEIN-RELATED"/>
    <property type="match status" value="1"/>
</dbReference>
<feature type="region of interest" description="Disordered" evidence="6">
    <location>
        <begin position="26"/>
        <end position="75"/>
    </location>
</feature>
<accession>A0ABR4NSN5</accession>
<dbReference type="InterPro" id="IPR045119">
    <property type="entry name" value="SUN1-5"/>
</dbReference>
<evidence type="ECO:0000259" key="8">
    <source>
        <dbReference type="PROSITE" id="PS51469"/>
    </source>
</evidence>
<evidence type="ECO:0000256" key="6">
    <source>
        <dbReference type="SAM" id="MobiDB-lite"/>
    </source>
</evidence>
<proteinExistence type="predicted"/>
<dbReference type="InterPro" id="IPR012919">
    <property type="entry name" value="SUN_dom"/>
</dbReference>
<comment type="subcellular location">
    <subcellularLocation>
        <location evidence="1">Membrane</location>
    </subcellularLocation>
</comment>
<feature type="domain" description="SUN" evidence="8">
    <location>
        <begin position="383"/>
        <end position="580"/>
    </location>
</feature>
<comment type="caution">
    <text evidence="9">The sequence shown here is derived from an EMBL/GenBank/DDBJ whole genome shotgun (WGS) entry which is preliminary data.</text>
</comment>
<evidence type="ECO:0000256" key="3">
    <source>
        <dbReference type="ARBA" id="ARBA00022989"/>
    </source>
</evidence>
<keyword evidence="4 7" id="KW-0472">Membrane</keyword>
<evidence type="ECO:0000256" key="4">
    <source>
        <dbReference type="ARBA" id="ARBA00023136"/>
    </source>
</evidence>
<dbReference type="EMBL" id="JBEVYD010000007">
    <property type="protein sequence ID" value="KAL3231438.1"/>
    <property type="molecule type" value="Genomic_DNA"/>
</dbReference>
<dbReference type="PROSITE" id="PS51469">
    <property type="entry name" value="SUN"/>
    <property type="match status" value="1"/>
</dbReference>
<evidence type="ECO:0000256" key="7">
    <source>
        <dbReference type="SAM" id="Phobius"/>
    </source>
</evidence>
<protein>
    <submittedName>
        <fullName evidence="9">Spindle pole body assembly component MPS3</fullName>
    </submittedName>
</protein>
<dbReference type="Gene3D" id="2.60.120.260">
    <property type="entry name" value="Galactose-binding domain-like"/>
    <property type="match status" value="1"/>
</dbReference>
<keyword evidence="5" id="KW-0175">Coiled coil</keyword>